<reference evidence="1 2" key="1">
    <citation type="submission" date="2023-12" db="EMBL/GenBank/DDBJ databases">
        <title>Genome sequencing and assembly of bacterial species from a model synthetic community.</title>
        <authorList>
            <person name="Hogle S.L."/>
        </authorList>
    </citation>
    <scope>NUCLEOTIDE SEQUENCE [LARGE SCALE GENOMIC DNA]</scope>
    <source>
        <strain evidence="1 2">HAMBI_3031</strain>
    </source>
</reference>
<protein>
    <submittedName>
        <fullName evidence="1">Gliding motility lipoprotein GldH</fullName>
    </submittedName>
</protein>
<dbReference type="NCBIfam" id="TIGR03511">
    <property type="entry name" value="GldH_lipo"/>
    <property type="match status" value="1"/>
</dbReference>
<dbReference type="InterPro" id="IPR020018">
    <property type="entry name" value="Motility-assoc_lipoprot_GldH"/>
</dbReference>
<dbReference type="Pfam" id="PF14109">
    <property type="entry name" value="GldH_lipo"/>
    <property type="match status" value="1"/>
</dbReference>
<sequence>MRYFVIFIFVISVAVSCKHIDVYEKHVDLPRHEWKKNQNAVIRFDIKDSSSHQLYLVVRHTQEYPFNKLLVRLLIQDSAKKTIGSMHLNAPLTNSSGNWAGASMDDIYYSRIKINPPVFLRPGSYRFVLQHAMKEETIPYILNVGIALNQ</sequence>
<keyword evidence="2" id="KW-1185">Reference proteome</keyword>
<dbReference type="PROSITE" id="PS51257">
    <property type="entry name" value="PROKAR_LIPOPROTEIN"/>
    <property type="match status" value="1"/>
</dbReference>
<organism evidence="1 2">
    <name type="scientific">Niabella yanshanensis</name>
    <dbReference type="NCBI Taxonomy" id="577386"/>
    <lineage>
        <taxon>Bacteria</taxon>
        <taxon>Pseudomonadati</taxon>
        <taxon>Bacteroidota</taxon>
        <taxon>Chitinophagia</taxon>
        <taxon>Chitinophagales</taxon>
        <taxon>Chitinophagaceae</taxon>
        <taxon>Niabella</taxon>
    </lineage>
</organism>
<evidence type="ECO:0000313" key="1">
    <source>
        <dbReference type="EMBL" id="WQD36484.1"/>
    </source>
</evidence>
<dbReference type="EMBL" id="CP139960">
    <property type="protein sequence ID" value="WQD36484.1"/>
    <property type="molecule type" value="Genomic_DNA"/>
</dbReference>
<accession>A0ABZ0W179</accession>
<dbReference type="Proteomes" id="UP001325680">
    <property type="component" value="Chromosome"/>
</dbReference>
<keyword evidence="1" id="KW-0449">Lipoprotein</keyword>
<gene>
    <name evidence="1" type="ORF">U0035_12485</name>
</gene>
<proteinExistence type="predicted"/>
<evidence type="ECO:0000313" key="2">
    <source>
        <dbReference type="Proteomes" id="UP001325680"/>
    </source>
</evidence>
<name>A0ABZ0W179_9BACT</name>
<dbReference type="RefSeq" id="WP_162817796.1">
    <property type="nucleotide sequence ID" value="NZ_CP139960.1"/>
</dbReference>